<keyword evidence="2 8" id="KW-0813">Transport</keyword>
<dbReference type="RefSeq" id="WP_123211025.1">
    <property type="nucleotide sequence ID" value="NZ_RJVO01000002.1"/>
</dbReference>
<comment type="similarity">
    <text evidence="7">Belongs to the binding-protein-dependent transport system permease family. OppBC subfamily.</text>
</comment>
<dbReference type="EMBL" id="RJVO01000002">
    <property type="protein sequence ID" value="ROH91981.1"/>
    <property type="molecule type" value="Genomic_DNA"/>
</dbReference>
<feature type="transmembrane region" description="Helical" evidence="8">
    <location>
        <begin position="174"/>
        <end position="193"/>
    </location>
</feature>
<dbReference type="InParanoid" id="A0A3N0VH25"/>
<feature type="transmembrane region" description="Helical" evidence="8">
    <location>
        <begin position="98"/>
        <end position="121"/>
    </location>
</feature>
<feature type="transmembrane region" description="Helical" evidence="8">
    <location>
        <begin position="133"/>
        <end position="162"/>
    </location>
</feature>
<name>A0A3N0VH25_9GAMM</name>
<dbReference type="InterPro" id="IPR035906">
    <property type="entry name" value="MetI-like_sf"/>
</dbReference>
<evidence type="ECO:0000256" key="4">
    <source>
        <dbReference type="ARBA" id="ARBA00022692"/>
    </source>
</evidence>
<evidence type="ECO:0000256" key="1">
    <source>
        <dbReference type="ARBA" id="ARBA00004651"/>
    </source>
</evidence>
<evidence type="ECO:0000313" key="10">
    <source>
        <dbReference type="EMBL" id="ROH91981.1"/>
    </source>
</evidence>
<feature type="transmembrane region" description="Helical" evidence="8">
    <location>
        <begin position="228"/>
        <end position="254"/>
    </location>
</feature>
<dbReference type="Pfam" id="PF00528">
    <property type="entry name" value="BPD_transp_1"/>
    <property type="match status" value="1"/>
</dbReference>
<protein>
    <submittedName>
        <fullName evidence="10">Oligopeptide ABC transporter permease OppB</fullName>
    </submittedName>
</protein>
<evidence type="ECO:0000256" key="7">
    <source>
        <dbReference type="ARBA" id="ARBA00024202"/>
    </source>
</evidence>
<evidence type="ECO:0000256" key="6">
    <source>
        <dbReference type="ARBA" id="ARBA00023136"/>
    </source>
</evidence>
<dbReference type="GO" id="GO:0005886">
    <property type="term" value="C:plasma membrane"/>
    <property type="evidence" value="ECO:0007669"/>
    <property type="project" value="UniProtKB-SubCell"/>
</dbReference>
<feature type="domain" description="ABC transmembrane type-1" evidence="9">
    <location>
        <begin position="94"/>
        <end position="297"/>
    </location>
</feature>
<evidence type="ECO:0000256" key="5">
    <source>
        <dbReference type="ARBA" id="ARBA00022989"/>
    </source>
</evidence>
<dbReference type="InterPro" id="IPR000515">
    <property type="entry name" value="MetI-like"/>
</dbReference>
<organism evidence="10 11">
    <name type="scientific">Stagnimonas aquatica</name>
    <dbReference type="NCBI Taxonomy" id="2689987"/>
    <lineage>
        <taxon>Bacteria</taxon>
        <taxon>Pseudomonadati</taxon>
        <taxon>Pseudomonadota</taxon>
        <taxon>Gammaproteobacteria</taxon>
        <taxon>Nevskiales</taxon>
        <taxon>Nevskiaceae</taxon>
        <taxon>Stagnimonas</taxon>
    </lineage>
</organism>
<dbReference type="Gene3D" id="1.10.3720.10">
    <property type="entry name" value="MetI-like"/>
    <property type="match status" value="1"/>
</dbReference>
<keyword evidence="11" id="KW-1185">Reference proteome</keyword>
<keyword evidence="3" id="KW-1003">Cell membrane</keyword>
<dbReference type="AlphaFoldDB" id="A0A3N0VH25"/>
<comment type="subcellular location">
    <subcellularLocation>
        <location evidence="1 8">Cell membrane</location>
        <topology evidence="1 8">Multi-pass membrane protein</topology>
    </subcellularLocation>
</comment>
<dbReference type="GO" id="GO:0055085">
    <property type="term" value="P:transmembrane transport"/>
    <property type="evidence" value="ECO:0007669"/>
    <property type="project" value="InterPro"/>
</dbReference>
<reference evidence="10 11" key="1">
    <citation type="submission" date="2018-10" db="EMBL/GenBank/DDBJ databases">
        <authorList>
            <person name="Chen W.-M."/>
        </authorList>
    </citation>
    <scope>NUCLEOTIDE SEQUENCE [LARGE SCALE GENOMIC DNA]</scope>
    <source>
        <strain evidence="10 11">THS-13</strain>
    </source>
</reference>
<keyword evidence="4 8" id="KW-0812">Transmembrane</keyword>
<evidence type="ECO:0000256" key="3">
    <source>
        <dbReference type="ARBA" id="ARBA00022475"/>
    </source>
</evidence>
<evidence type="ECO:0000313" key="11">
    <source>
        <dbReference type="Proteomes" id="UP000282106"/>
    </source>
</evidence>
<dbReference type="CDD" id="cd06261">
    <property type="entry name" value="TM_PBP2"/>
    <property type="match status" value="1"/>
</dbReference>
<evidence type="ECO:0000256" key="2">
    <source>
        <dbReference type="ARBA" id="ARBA00022448"/>
    </source>
</evidence>
<gene>
    <name evidence="10" type="primary">oppB</name>
    <name evidence="10" type="ORF">ED208_06320</name>
</gene>
<dbReference type="SUPFAM" id="SSF161098">
    <property type="entry name" value="MetI-like"/>
    <property type="match status" value="1"/>
</dbReference>
<accession>A0A3N0VH25</accession>
<feature type="transmembrane region" description="Helical" evidence="8">
    <location>
        <begin position="274"/>
        <end position="300"/>
    </location>
</feature>
<keyword evidence="6 8" id="KW-0472">Membrane</keyword>
<evidence type="ECO:0000256" key="8">
    <source>
        <dbReference type="RuleBase" id="RU363032"/>
    </source>
</evidence>
<dbReference type="PROSITE" id="PS50928">
    <property type="entry name" value="ABC_TM1"/>
    <property type="match status" value="1"/>
</dbReference>
<proteinExistence type="inferred from homology"/>
<dbReference type="FunCoup" id="A0A3N0VH25">
    <property type="interactions" value="126"/>
</dbReference>
<comment type="caution">
    <text evidence="10">The sequence shown here is derived from an EMBL/GenBank/DDBJ whole genome shotgun (WGS) entry which is preliminary data.</text>
</comment>
<keyword evidence="5 8" id="KW-1133">Transmembrane helix</keyword>
<sequence>MSRYALLRLLTALPTLLLLVTLSFFLMRLAPGGPFDGERSLPPEIEASLRAEYHLDEPLPQQYLRYLGGLLRGDLGPSFQYQGFRVRELIAAGLPVSLSLGLLAMALALLLGGATGVVASLRPGSVLDRGLMSLAMLGISVPSYVVGPLLVLLFAVLLRWLPAGGWEPGRWSDLLLPVLALALPQIAAIARLLRGSMLEVLRQPYIRTARAKGLPESRVVLVHALKPALLPVLSYLGPATAGLITGSVVVEQVFGLPGIGRYFVQGALNRDYTLVLGVVLVYGAMIVLFNFLVDLLYGLLDPRLRRA</sequence>
<dbReference type="Proteomes" id="UP000282106">
    <property type="component" value="Unassembled WGS sequence"/>
</dbReference>
<evidence type="ECO:0000259" key="9">
    <source>
        <dbReference type="PROSITE" id="PS50928"/>
    </source>
</evidence>
<dbReference type="PANTHER" id="PTHR43163">
    <property type="entry name" value="DIPEPTIDE TRANSPORT SYSTEM PERMEASE PROTEIN DPPB-RELATED"/>
    <property type="match status" value="1"/>
</dbReference>
<dbReference type="PANTHER" id="PTHR43163:SF6">
    <property type="entry name" value="DIPEPTIDE TRANSPORT SYSTEM PERMEASE PROTEIN DPPB-RELATED"/>
    <property type="match status" value="1"/>
</dbReference>
<dbReference type="NCBIfam" id="NF007008">
    <property type="entry name" value="PRK09471.1"/>
    <property type="match status" value="1"/>
</dbReference>